<comment type="catalytic activity">
    <reaction evidence="1">
        <text>ATP + protein L-histidine = ADP + protein N-phospho-L-histidine.</text>
        <dbReference type="EC" id="2.7.13.3"/>
    </reaction>
</comment>
<keyword evidence="14" id="KW-1185">Reference proteome</keyword>
<dbReference type="InterPro" id="IPR003594">
    <property type="entry name" value="HATPase_dom"/>
</dbReference>
<keyword evidence="9" id="KW-0902">Two-component regulatory system</keyword>
<keyword evidence="7 13" id="KW-0418">Kinase</keyword>
<evidence type="ECO:0000256" key="9">
    <source>
        <dbReference type="ARBA" id="ARBA00023012"/>
    </source>
</evidence>
<dbReference type="InterPro" id="IPR005467">
    <property type="entry name" value="His_kinase_dom"/>
</dbReference>
<sequence>MRQFWKILKRYASWLLLLLIIDVFSTLLLWLCDARAFQFLIGLILLTSLVLFSATVMVFYFKEQHKQAFFRAFLTEPDVVNTEKLLGAVSQQEREQLYLLVSILQEKQRRIQKMEESLRDYEEYVEGWAHETKTPLSLLTMILDNRADELSPSLQAKLEYVRSQFQEDITQILYYARLGSSTKDYRFEAVHLQSVLVEIMDDYAPLLEEKQFLVENLLQSETVYTDRRGLQFMLGQIISNAIKYSGDDPRLTVSLQQSTAADILIIADNGMGVKSYDLPYIFQKGFTGDSTDGGKKATGMGLYLTKKMADDLNLQLEAESQWGKGLSIFIIFPRVRLN</sequence>
<evidence type="ECO:0000256" key="2">
    <source>
        <dbReference type="ARBA" id="ARBA00004651"/>
    </source>
</evidence>
<evidence type="ECO:0000259" key="12">
    <source>
        <dbReference type="PROSITE" id="PS50109"/>
    </source>
</evidence>
<dbReference type="GO" id="GO:0016301">
    <property type="term" value="F:kinase activity"/>
    <property type="evidence" value="ECO:0007669"/>
    <property type="project" value="UniProtKB-KW"/>
</dbReference>
<dbReference type="Gene3D" id="3.30.565.10">
    <property type="entry name" value="Histidine kinase-like ATPase, C-terminal domain"/>
    <property type="match status" value="1"/>
</dbReference>
<evidence type="ECO:0000313" key="13">
    <source>
        <dbReference type="EMBL" id="GAA6409520.1"/>
    </source>
</evidence>
<evidence type="ECO:0000313" key="14">
    <source>
        <dbReference type="Proteomes" id="UP001600943"/>
    </source>
</evidence>
<reference evidence="13 14" key="1">
    <citation type="submission" date="2024-04" db="EMBL/GenBank/DDBJ databases">
        <title>Defined microbial consortia suppress multidrug-resistant proinflammatory Enterobacteriaceae via ecological control.</title>
        <authorList>
            <person name="Furuichi M."/>
            <person name="Kawaguchi T."/>
            <person name="Pust M."/>
            <person name="Yasuma K."/>
            <person name="Plichta D."/>
            <person name="Hasegawa N."/>
            <person name="Ohya T."/>
            <person name="Bhattarai S."/>
            <person name="Sasajima S."/>
            <person name="Aoto Y."/>
            <person name="Tuganbaev T."/>
            <person name="Yaginuma M."/>
            <person name="Ueda M."/>
            <person name="Okahashi N."/>
            <person name="Amafuji K."/>
            <person name="Kiridooshi Y."/>
            <person name="Sugita K."/>
            <person name="Strazar M."/>
            <person name="Skelly A."/>
            <person name="Suda W."/>
            <person name="Hattori M."/>
            <person name="Nakamoto N."/>
            <person name="Caballero S."/>
            <person name="Norman J."/>
            <person name="Olle B."/>
            <person name="Tanoue T."/>
            <person name="Arita M."/>
            <person name="Bucci V."/>
            <person name="Atarashi K."/>
            <person name="Xavier R."/>
            <person name="Honda K."/>
        </authorList>
    </citation>
    <scope>NUCLEOTIDE SEQUENCE [LARGE SCALE GENOMIC DNA]</scope>
    <source>
        <strain evidence="14">k04-0078-D8-1</strain>
    </source>
</reference>
<name>A0ABQ0BDH9_9FIRM</name>
<dbReference type="SUPFAM" id="SSF47384">
    <property type="entry name" value="Homodimeric domain of signal transducing histidine kinase"/>
    <property type="match status" value="1"/>
</dbReference>
<evidence type="ECO:0000256" key="4">
    <source>
        <dbReference type="ARBA" id="ARBA00022475"/>
    </source>
</evidence>
<keyword evidence="4" id="KW-1003">Cell membrane</keyword>
<dbReference type="PANTHER" id="PTHR45453:SF2">
    <property type="entry name" value="HISTIDINE KINASE"/>
    <property type="match status" value="1"/>
</dbReference>
<feature type="transmembrane region" description="Helical" evidence="11">
    <location>
        <begin position="37"/>
        <end position="61"/>
    </location>
</feature>
<proteinExistence type="predicted"/>
<dbReference type="InterPro" id="IPR036890">
    <property type="entry name" value="HATPase_C_sf"/>
</dbReference>
<dbReference type="PANTHER" id="PTHR45453">
    <property type="entry name" value="PHOSPHATE REGULON SENSOR PROTEIN PHOR"/>
    <property type="match status" value="1"/>
</dbReference>
<feature type="transmembrane region" description="Helical" evidence="11">
    <location>
        <begin position="12"/>
        <end position="31"/>
    </location>
</feature>
<keyword evidence="6 11" id="KW-0812">Transmembrane</keyword>
<protein>
    <recommendedName>
        <fullName evidence="3">histidine kinase</fullName>
        <ecNumber evidence="3">2.7.13.3</ecNumber>
    </recommendedName>
</protein>
<keyword evidence="5" id="KW-0808">Transferase</keyword>
<dbReference type="SUPFAM" id="SSF55874">
    <property type="entry name" value="ATPase domain of HSP90 chaperone/DNA topoisomerase II/histidine kinase"/>
    <property type="match status" value="1"/>
</dbReference>
<dbReference type="InterPro" id="IPR050351">
    <property type="entry name" value="BphY/WalK/GraS-like"/>
</dbReference>
<dbReference type="EMBL" id="BAABYW010000001">
    <property type="protein sequence ID" value="GAA6409520.1"/>
    <property type="molecule type" value="Genomic_DNA"/>
</dbReference>
<comment type="subcellular location">
    <subcellularLocation>
        <location evidence="2">Cell membrane</location>
        <topology evidence="2">Multi-pass membrane protein</topology>
    </subcellularLocation>
</comment>
<comment type="caution">
    <text evidence="13">The sequence shown here is derived from an EMBL/GenBank/DDBJ whole genome shotgun (WGS) entry which is preliminary data.</text>
</comment>
<accession>A0ABQ0BDH9</accession>
<dbReference type="SMART" id="SM00387">
    <property type="entry name" value="HATPase_c"/>
    <property type="match status" value="1"/>
</dbReference>
<dbReference type="Pfam" id="PF02518">
    <property type="entry name" value="HATPase_c"/>
    <property type="match status" value="1"/>
</dbReference>
<evidence type="ECO:0000256" key="8">
    <source>
        <dbReference type="ARBA" id="ARBA00022989"/>
    </source>
</evidence>
<keyword evidence="10 11" id="KW-0472">Membrane</keyword>
<keyword evidence="8 11" id="KW-1133">Transmembrane helix</keyword>
<evidence type="ECO:0000256" key="7">
    <source>
        <dbReference type="ARBA" id="ARBA00022777"/>
    </source>
</evidence>
<feature type="domain" description="Histidine kinase" evidence="12">
    <location>
        <begin position="127"/>
        <end position="336"/>
    </location>
</feature>
<evidence type="ECO:0000256" key="10">
    <source>
        <dbReference type="ARBA" id="ARBA00023136"/>
    </source>
</evidence>
<evidence type="ECO:0000256" key="6">
    <source>
        <dbReference type="ARBA" id="ARBA00022692"/>
    </source>
</evidence>
<organism evidence="13 14">
    <name type="scientific">Blautia hominis</name>
    <dbReference type="NCBI Taxonomy" id="2025493"/>
    <lineage>
        <taxon>Bacteria</taxon>
        <taxon>Bacillati</taxon>
        <taxon>Bacillota</taxon>
        <taxon>Clostridia</taxon>
        <taxon>Lachnospirales</taxon>
        <taxon>Lachnospiraceae</taxon>
        <taxon>Blautia</taxon>
    </lineage>
</organism>
<gene>
    <name evidence="13" type="ORF">K040078D81_36370</name>
</gene>
<evidence type="ECO:0000256" key="1">
    <source>
        <dbReference type="ARBA" id="ARBA00000085"/>
    </source>
</evidence>
<dbReference type="RefSeq" id="WP_390407325.1">
    <property type="nucleotide sequence ID" value="NZ_BAABYW010000001.1"/>
</dbReference>
<dbReference type="EC" id="2.7.13.3" evidence="3"/>
<evidence type="ECO:0000256" key="11">
    <source>
        <dbReference type="SAM" id="Phobius"/>
    </source>
</evidence>
<dbReference type="Proteomes" id="UP001600943">
    <property type="component" value="Unassembled WGS sequence"/>
</dbReference>
<evidence type="ECO:0000256" key="5">
    <source>
        <dbReference type="ARBA" id="ARBA00022679"/>
    </source>
</evidence>
<dbReference type="InterPro" id="IPR036097">
    <property type="entry name" value="HisK_dim/P_sf"/>
</dbReference>
<dbReference type="PROSITE" id="PS50109">
    <property type="entry name" value="HIS_KIN"/>
    <property type="match status" value="1"/>
</dbReference>
<evidence type="ECO:0000256" key="3">
    <source>
        <dbReference type="ARBA" id="ARBA00012438"/>
    </source>
</evidence>